<dbReference type="InterPro" id="IPR044068">
    <property type="entry name" value="CB"/>
</dbReference>
<dbReference type="InterPro" id="IPR010998">
    <property type="entry name" value="Integrase_recombinase_N"/>
</dbReference>
<feature type="domain" description="Core-binding (CB)" evidence="6">
    <location>
        <begin position="40"/>
        <end position="127"/>
    </location>
</feature>
<dbReference type="InterPro" id="IPR002104">
    <property type="entry name" value="Integrase_catalytic"/>
</dbReference>
<dbReference type="PROSITE" id="PS51898">
    <property type="entry name" value="TYR_RECOMBINASE"/>
    <property type="match status" value="1"/>
</dbReference>
<dbReference type="InterPro" id="IPR011010">
    <property type="entry name" value="DNA_brk_join_enz"/>
</dbReference>
<dbReference type="InterPro" id="IPR050090">
    <property type="entry name" value="Tyrosine_recombinase_XerCD"/>
</dbReference>
<dbReference type="PROSITE" id="PS51900">
    <property type="entry name" value="CB"/>
    <property type="match status" value="1"/>
</dbReference>
<protein>
    <submittedName>
        <fullName evidence="7">Tyrosine-type recombinase/integrase</fullName>
    </submittedName>
</protein>
<keyword evidence="3" id="KW-0233">DNA recombination</keyword>
<feature type="domain" description="Tyr recombinase" evidence="5">
    <location>
        <begin position="151"/>
        <end position="330"/>
    </location>
</feature>
<keyword evidence="8" id="KW-1185">Reference proteome</keyword>
<dbReference type="SUPFAM" id="SSF56349">
    <property type="entry name" value="DNA breaking-rejoining enzymes"/>
    <property type="match status" value="1"/>
</dbReference>
<evidence type="ECO:0000313" key="8">
    <source>
        <dbReference type="Proteomes" id="UP001183176"/>
    </source>
</evidence>
<dbReference type="PANTHER" id="PTHR30349">
    <property type="entry name" value="PHAGE INTEGRASE-RELATED"/>
    <property type="match status" value="1"/>
</dbReference>
<evidence type="ECO:0000256" key="4">
    <source>
        <dbReference type="PROSITE-ProRule" id="PRU01248"/>
    </source>
</evidence>
<reference evidence="8" key="1">
    <citation type="submission" date="2023-07" db="EMBL/GenBank/DDBJ databases">
        <title>30 novel species of actinomycetes from the DSMZ collection.</title>
        <authorList>
            <person name="Nouioui I."/>
        </authorList>
    </citation>
    <scope>NUCLEOTIDE SEQUENCE [LARGE SCALE GENOMIC DNA]</scope>
    <source>
        <strain evidence="8">DSM 44399</strain>
    </source>
</reference>
<dbReference type="Gene3D" id="1.10.443.10">
    <property type="entry name" value="Intergrase catalytic core"/>
    <property type="match status" value="1"/>
</dbReference>
<dbReference type="RefSeq" id="WP_311425332.1">
    <property type="nucleotide sequence ID" value="NZ_JAVREH010000076.1"/>
</dbReference>
<comment type="similarity">
    <text evidence="1">Belongs to the 'phage' integrase family.</text>
</comment>
<evidence type="ECO:0000256" key="2">
    <source>
        <dbReference type="ARBA" id="ARBA00023125"/>
    </source>
</evidence>
<evidence type="ECO:0000313" key="7">
    <source>
        <dbReference type="EMBL" id="MDT0264190.1"/>
    </source>
</evidence>
<evidence type="ECO:0000259" key="5">
    <source>
        <dbReference type="PROSITE" id="PS51898"/>
    </source>
</evidence>
<keyword evidence="2 4" id="KW-0238">DNA-binding</keyword>
<name>A0ABU2JGR6_9ACTN</name>
<dbReference type="InterPro" id="IPR013762">
    <property type="entry name" value="Integrase-like_cat_sf"/>
</dbReference>
<evidence type="ECO:0000259" key="6">
    <source>
        <dbReference type="PROSITE" id="PS51900"/>
    </source>
</evidence>
<evidence type="ECO:0000256" key="3">
    <source>
        <dbReference type="ARBA" id="ARBA00023172"/>
    </source>
</evidence>
<dbReference type="Pfam" id="PF00589">
    <property type="entry name" value="Phage_integrase"/>
    <property type="match status" value="1"/>
</dbReference>
<dbReference type="EMBL" id="JAVREH010000076">
    <property type="protein sequence ID" value="MDT0264190.1"/>
    <property type="molecule type" value="Genomic_DNA"/>
</dbReference>
<gene>
    <name evidence="7" type="ORF">RM423_22740</name>
</gene>
<organism evidence="7 8">
    <name type="scientific">Jatrophihabitans lederbergiae</name>
    <dbReference type="NCBI Taxonomy" id="3075547"/>
    <lineage>
        <taxon>Bacteria</taxon>
        <taxon>Bacillati</taxon>
        <taxon>Actinomycetota</taxon>
        <taxon>Actinomycetes</taxon>
        <taxon>Jatrophihabitantales</taxon>
        <taxon>Jatrophihabitantaceae</taxon>
        <taxon>Jatrophihabitans</taxon>
    </lineage>
</organism>
<dbReference type="Gene3D" id="1.10.150.130">
    <property type="match status" value="1"/>
</dbReference>
<dbReference type="PANTHER" id="PTHR30349:SF64">
    <property type="entry name" value="PROPHAGE INTEGRASE INTD-RELATED"/>
    <property type="match status" value="1"/>
</dbReference>
<evidence type="ECO:0000256" key="1">
    <source>
        <dbReference type="ARBA" id="ARBA00008857"/>
    </source>
</evidence>
<dbReference type="CDD" id="cd00796">
    <property type="entry name" value="INT_Rci_Hp1_C"/>
    <property type="match status" value="1"/>
</dbReference>
<proteinExistence type="inferred from homology"/>
<accession>A0ABU2JGR6</accession>
<comment type="caution">
    <text evidence="7">The sequence shown here is derived from an EMBL/GenBank/DDBJ whole genome shotgun (WGS) entry which is preliminary data.</text>
</comment>
<sequence>MSAPREREHAEAPVADRTVAGTTAAAQWGQIHAAAPQIAGTMQRYLQRLAAFQAPRSVDVAENSVRQFARWMITDAGLDSVAAVRRDDIEDFKVWLANKPHPRGGTISPETHRQRLRMVRAFFERIIEWDWPDAPARNPVISGDIPKKPEPLPRFLDDQDAAKFMTAARAATDPRVRLVVELLARTGMRVGELVALEADSVVQIGGNHWLRIPLGKLRNDRYVPLHPQLVTLLGEWTAVNLEHIRAHQRLVADHRGPMNRHSISRIVHRVGDAAGVPGVHPHRLRHTLATQAINRGMRLEAIAALLGHKKMEMTLIYARIANRVVADEYAAVSAKIDALYGQQPPPALPADYETTGMARLRREAHARMLGNGLCTRRVELDCRMESACETCAYFRTSTQFLPILTRQRDHAADHGQTERAELFTKIIGQVDDSAT</sequence>
<dbReference type="Proteomes" id="UP001183176">
    <property type="component" value="Unassembled WGS sequence"/>
</dbReference>